<comment type="function">
    <text evidence="1">Is required not only for elongation of protein synthesis but also for the initiation of all mRNA translation through initiator tRNA(fMet) aminoacylation.</text>
</comment>
<evidence type="ECO:0000256" key="8">
    <source>
        <dbReference type="ARBA" id="ARBA00023146"/>
    </source>
</evidence>
<dbReference type="Gene3D" id="2.170.220.10">
    <property type="match status" value="1"/>
</dbReference>
<dbReference type="GO" id="GO:0005524">
    <property type="term" value="F:ATP binding"/>
    <property type="evidence" value="ECO:0007669"/>
    <property type="project" value="UniProtKB-KW"/>
</dbReference>
<dbReference type="FunFam" id="2.170.220.10:FF:000002">
    <property type="entry name" value="Methionine--tRNA ligase"/>
    <property type="match status" value="1"/>
</dbReference>
<organism evidence="12 13">
    <name type="scientific">Candidatus Daviesbacteria bacterium RIFCSPHIGHO2_12_FULL_37_11</name>
    <dbReference type="NCBI Taxonomy" id="1797777"/>
    <lineage>
        <taxon>Bacteria</taxon>
        <taxon>Candidatus Daviesiibacteriota</taxon>
    </lineage>
</organism>
<keyword evidence="6 10" id="KW-0067">ATP-binding</keyword>
<reference evidence="12 13" key="1">
    <citation type="journal article" date="2016" name="Nat. Commun.">
        <title>Thousands of microbial genomes shed light on interconnected biogeochemical processes in an aquifer system.</title>
        <authorList>
            <person name="Anantharaman K."/>
            <person name="Brown C.T."/>
            <person name="Hug L.A."/>
            <person name="Sharon I."/>
            <person name="Castelle C.J."/>
            <person name="Probst A.J."/>
            <person name="Thomas B.C."/>
            <person name="Singh A."/>
            <person name="Wilkins M.J."/>
            <person name="Karaoz U."/>
            <person name="Brodie E.L."/>
            <person name="Williams K.H."/>
            <person name="Hubbard S.S."/>
            <person name="Banfield J.F."/>
        </authorList>
    </citation>
    <scope>NUCLEOTIDE SEQUENCE [LARGE SCALE GENOMIC DNA]</scope>
</reference>
<keyword evidence="7 10" id="KW-0648">Protein biosynthesis</keyword>
<dbReference type="Proteomes" id="UP000176527">
    <property type="component" value="Unassembled WGS sequence"/>
</dbReference>
<evidence type="ECO:0000256" key="5">
    <source>
        <dbReference type="ARBA" id="ARBA00022741"/>
    </source>
</evidence>
<dbReference type="InterPro" id="IPR014758">
    <property type="entry name" value="Met-tRNA_synth"/>
</dbReference>
<keyword evidence="8 10" id="KW-0030">Aminoacyl-tRNA synthetase</keyword>
<sequence length="469" mass="53799">MKKYYITTAIDYVNDTIHIGHAFQKIAADILARYYRVKIGKENVFFLTGTDEYGQKAEKAAKESGQGTREYVRAISNTDKQQQDSLNISYDRFIETTDDDHTKVAQEIWKRVEQNGDIYLGEFNGLYCTGCEAYYAESDLTDGKCQFHPHLEIKKITEKNFFFKWSQYQNFLINHIKNNPNFVVPESGRNEMVKFLERGLKDIPISRTSFSWGVPVPGQPDHVMYVWFDALTNYLTGIGFLDNPKQFKKFWPADVHILGVDNLRWHALLWSAMLKSAELELPKTILVNGFLGINGQKISKSLGNVIRPTDWVEKFGADAVRYYLMRYNVLTEEGDISEEKLRVAYNADLANGLGNLVSRVAKLCETHSVIASETKQSLDPKMTVHLENYKFNEALSHIWGEITDADKKVNKEKPWELTGEKLNQVLLDLVARIQHIAFNLQPFLPETSEKILKQFSGKIKSGSPLFPRI</sequence>
<comment type="caution">
    <text evidence="12">The sequence shown here is derived from an EMBL/GenBank/DDBJ whole genome shotgun (WGS) entry which is preliminary data.</text>
</comment>
<evidence type="ECO:0000256" key="7">
    <source>
        <dbReference type="ARBA" id="ARBA00022917"/>
    </source>
</evidence>
<dbReference type="EC" id="6.1.1.10" evidence="2"/>
<keyword evidence="4 10" id="KW-0436">Ligase</keyword>
<dbReference type="InterPro" id="IPR009080">
    <property type="entry name" value="tRNAsynth_Ia_anticodon-bd"/>
</dbReference>
<dbReference type="Pfam" id="PF09334">
    <property type="entry name" value="tRNA-synt_1g"/>
    <property type="match status" value="1"/>
</dbReference>
<name>A0A1F5KDN1_9BACT</name>
<dbReference type="AlphaFoldDB" id="A0A1F5KDN1"/>
<dbReference type="GO" id="GO:0006431">
    <property type="term" value="P:methionyl-tRNA aminoacylation"/>
    <property type="evidence" value="ECO:0007669"/>
    <property type="project" value="InterPro"/>
</dbReference>
<gene>
    <name evidence="12" type="ORF">A3F00_03470</name>
</gene>
<feature type="domain" description="Methionyl/Leucyl tRNA synthetase" evidence="11">
    <location>
        <begin position="139"/>
        <end position="360"/>
    </location>
</feature>
<evidence type="ECO:0000256" key="9">
    <source>
        <dbReference type="ARBA" id="ARBA00030904"/>
    </source>
</evidence>
<evidence type="ECO:0000256" key="6">
    <source>
        <dbReference type="ARBA" id="ARBA00022840"/>
    </source>
</evidence>
<dbReference type="InterPro" id="IPR023457">
    <property type="entry name" value="Met-tRNA_synth_2"/>
</dbReference>
<comment type="similarity">
    <text evidence="10">Belongs to the class-I aminoacyl-tRNA synthetase family.</text>
</comment>
<dbReference type="InterPro" id="IPR014729">
    <property type="entry name" value="Rossmann-like_a/b/a_fold"/>
</dbReference>
<evidence type="ECO:0000256" key="3">
    <source>
        <dbReference type="ARBA" id="ARBA00018753"/>
    </source>
</evidence>
<dbReference type="SUPFAM" id="SSF52374">
    <property type="entry name" value="Nucleotidylyl transferase"/>
    <property type="match status" value="1"/>
</dbReference>
<protein>
    <recommendedName>
        <fullName evidence="3">Methionine--tRNA ligase</fullName>
        <ecNumber evidence="2">6.1.1.10</ecNumber>
    </recommendedName>
    <alternativeName>
        <fullName evidence="9">Methionyl-tRNA synthetase</fullName>
    </alternativeName>
</protein>
<keyword evidence="5 10" id="KW-0547">Nucleotide-binding</keyword>
<evidence type="ECO:0000256" key="2">
    <source>
        <dbReference type="ARBA" id="ARBA00012838"/>
    </source>
</evidence>
<proteinExistence type="inferred from homology"/>
<dbReference type="Gene3D" id="3.40.50.620">
    <property type="entry name" value="HUPs"/>
    <property type="match status" value="1"/>
</dbReference>
<evidence type="ECO:0000313" key="13">
    <source>
        <dbReference type="Proteomes" id="UP000176527"/>
    </source>
</evidence>
<dbReference type="GO" id="GO:0004825">
    <property type="term" value="F:methionine-tRNA ligase activity"/>
    <property type="evidence" value="ECO:0007669"/>
    <property type="project" value="UniProtKB-EC"/>
</dbReference>
<evidence type="ECO:0000256" key="10">
    <source>
        <dbReference type="RuleBase" id="RU363039"/>
    </source>
</evidence>
<dbReference type="InterPro" id="IPR033911">
    <property type="entry name" value="MetRS_core"/>
</dbReference>
<evidence type="ECO:0000256" key="1">
    <source>
        <dbReference type="ARBA" id="ARBA00003314"/>
    </source>
</evidence>
<dbReference type="EMBL" id="MFDE01000014">
    <property type="protein sequence ID" value="OGE38701.1"/>
    <property type="molecule type" value="Genomic_DNA"/>
</dbReference>
<dbReference type="Gene3D" id="1.10.730.10">
    <property type="entry name" value="Isoleucyl-tRNA Synthetase, Domain 1"/>
    <property type="match status" value="1"/>
</dbReference>
<dbReference type="InterPro" id="IPR015413">
    <property type="entry name" value="Methionyl/Leucyl_tRNA_Synth"/>
</dbReference>
<dbReference type="NCBIfam" id="TIGR00398">
    <property type="entry name" value="metG"/>
    <property type="match status" value="1"/>
</dbReference>
<evidence type="ECO:0000256" key="4">
    <source>
        <dbReference type="ARBA" id="ARBA00022598"/>
    </source>
</evidence>
<dbReference type="PANTHER" id="PTHR43326">
    <property type="entry name" value="METHIONYL-TRNA SYNTHETASE"/>
    <property type="match status" value="1"/>
</dbReference>
<dbReference type="PANTHER" id="PTHR43326:SF1">
    <property type="entry name" value="METHIONINE--TRNA LIGASE, MITOCHONDRIAL"/>
    <property type="match status" value="1"/>
</dbReference>
<evidence type="ECO:0000313" key="12">
    <source>
        <dbReference type="EMBL" id="OGE38701.1"/>
    </source>
</evidence>
<evidence type="ECO:0000259" key="11">
    <source>
        <dbReference type="Pfam" id="PF09334"/>
    </source>
</evidence>
<dbReference type="CDD" id="cd00814">
    <property type="entry name" value="MetRS_core"/>
    <property type="match status" value="1"/>
</dbReference>
<dbReference type="SUPFAM" id="SSF47323">
    <property type="entry name" value="Anticodon-binding domain of a subclass of class I aminoacyl-tRNA synthetases"/>
    <property type="match status" value="1"/>
</dbReference>
<dbReference type="PRINTS" id="PR01041">
    <property type="entry name" value="TRNASYNTHMET"/>
</dbReference>
<accession>A0A1F5KDN1</accession>